<keyword evidence="6" id="KW-1185">Reference proteome</keyword>
<dbReference type="Pfam" id="PF02630">
    <property type="entry name" value="SCO1-SenC"/>
    <property type="match status" value="1"/>
</dbReference>
<dbReference type="PANTHER" id="PTHR12151:SF25">
    <property type="entry name" value="LINALOOL DEHYDRATASE_ISOMERASE DOMAIN-CONTAINING PROTEIN"/>
    <property type="match status" value="1"/>
</dbReference>
<evidence type="ECO:0000313" key="5">
    <source>
        <dbReference type="EMBL" id="MFC4635043.1"/>
    </source>
</evidence>
<feature type="domain" description="Thioredoxin" evidence="4">
    <location>
        <begin position="56"/>
        <end position="219"/>
    </location>
</feature>
<reference evidence="6" key="1">
    <citation type="journal article" date="2019" name="Int. J. Syst. Evol. Microbiol.">
        <title>The Global Catalogue of Microorganisms (GCM) 10K type strain sequencing project: providing services to taxonomists for standard genome sequencing and annotation.</title>
        <authorList>
            <consortium name="The Broad Institute Genomics Platform"/>
            <consortium name="The Broad Institute Genome Sequencing Center for Infectious Disease"/>
            <person name="Wu L."/>
            <person name="Ma J."/>
        </authorList>
    </citation>
    <scope>NUCLEOTIDE SEQUENCE [LARGE SCALE GENOMIC DNA]</scope>
    <source>
        <strain evidence="6">YJ-61-S</strain>
    </source>
</reference>
<keyword evidence="2" id="KW-0186">Copper</keyword>
<name>A0ABV9HZR7_9FLAO</name>
<evidence type="ECO:0000259" key="4">
    <source>
        <dbReference type="PROSITE" id="PS51352"/>
    </source>
</evidence>
<dbReference type="SUPFAM" id="SSF52833">
    <property type="entry name" value="Thioredoxin-like"/>
    <property type="match status" value="1"/>
</dbReference>
<gene>
    <name evidence="5" type="ORF">ACFO3O_14070</name>
</gene>
<proteinExistence type="inferred from homology"/>
<keyword evidence="3" id="KW-1133">Transmembrane helix</keyword>
<comment type="similarity">
    <text evidence="1">Belongs to the SCO1/2 family.</text>
</comment>
<keyword evidence="3" id="KW-0472">Membrane</keyword>
<dbReference type="EMBL" id="JBHSFV010000009">
    <property type="protein sequence ID" value="MFC4635043.1"/>
    <property type="molecule type" value="Genomic_DNA"/>
</dbReference>
<evidence type="ECO:0000256" key="3">
    <source>
        <dbReference type="SAM" id="Phobius"/>
    </source>
</evidence>
<comment type="caution">
    <text evidence="5">The sequence shown here is derived from an EMBL/GenBank/DDBJ whole genome shotgun (WGS) entry which is preliminary data.</text>
</comment>
<accession>A0ABV9HZR7</accession>
<dbReference type="PROSITE" id="PS51352">
    <property type="entry name" value="THIOREDOXIN_2"/>
    <property type="match status" value="1"/>
</dbReference>
<dbReference type="InterPro" id="IPR013766">
    <property type="entry name" value="Thioredoxin_domain"/>
</dbReference>
<organism evidence="5 6">
    <name type="scientific">Dokdonia ponticola</name>
    <dbReference type="NCBI Taxonomy" id="2041041"/>
    <lineage>
        <taxon>Bacteria</taxon>
        <taxon>Pseudomonadati</taxon>
        <taxon>Bacteroidota</taxon>
        <taxon>Flavobacteriia</taxon>
        <taxon>Flavobacteriales</taxon>
        <taxon>Flavobacteriaceae</taxon>
        <taxon>Dokdonia</taxon>
    </lineage>
</organism>
<dbReference type="Gene3D" id="3.40.30.10">
    <property type="entry name" value="Glutaredoxin"/>
    <property type="match status" value="1"/>
</dbReference>
<evidence type="ECO:0000256" key="1">
    <source>
        <dbReference type="ARBA" id="ARBA00010996"/>
    </source>
</evidence>
<dbReference type="Proteomes" id="UP001596043">
    <property type="component" value="Unassembled WGS sequence"/>
</dbReference>
<feature type="transmembrane region" description="Helical" evidence="3">
    <location>
        <begin position="12"/>
        <end position="30"/>
    </location>
</feature>
<dbReference type="InterPro" id="IPR036249">
    <property type="entry name" value="Thioredoxin-like_sf"/>
</dbReference>
<keyword evidence="3" id="KW-0812">Transmembrane</keyword>
<dbReference type="InterPro" id="IPR003782">
    <property type="entry name" value="SCO1/SenC"/>
</dbReference>
<dbReference type="CDD" id="cd02968">
    <property type="entry name" value="SCO"/>
    <property type="match status" value="1"/>
</dbReference>
<evidence type="ECO:0000256" key="2">
    <source>
        <dbReference type="ARBA" id="ARBA00023008"/>
    </source>
</evidence>
<protein>
    <submittedName>
        <fullName evidence="5">SCO family protein</fullName>
    </submittedName>
</protein>
<dbReference type="PANTHER" id="PTHR12151">
    <property type="entry name" value="ELECTRON TRANSPORT PROTIN SCO1/SENC FAMILY MEMBER"/>
    <property type="match status" value="1"/>
</dbReference>
<evidence type="ECO:0000313" key="6">
    <source>
        <dbReference type="Proteomes" id="UP001596043"/>
    </source>
</evidence>
<dbReference type="RefSeq" id="WP_379979889.1">
    <property type="nucleotide sequence ID" value="NZ_JBHSFV010000009.1"/>
</dbReference>
<sequence>MIRFFERYKVFAVVMLILSTIIITVIYSLLKVPEKLPIYQPDMVDNQLVDSTIQYVKKYHKIAPFTLINQNGDTITQEDYKDKIYVADFFFTTCQTICPIMTDHMVQIQNELQEDQEVLLLSHSVIPEYDTPAILKEYAQKKGVDDARWNLVTGLKKDIYTLARKSYLAVKDVPGEEDAMVHTENFMLVDKKSQIRGYYDGTDPEAIEELLEDIAILKMEYQPKRGWLEKLLN</sequence>